<keyword evidence="1" id="KW-1277">Toxin-antitoxin system</keyword>
<reference evidence="2" key="1">
    <citation type="submission" date="2021-04" db="EMBL/GenBank/DDBJ databases">
        <title>Draft genome sequence data of methanotrophic Methylovulum sp. strain S1L and Methylomonas sp. strain S2AM isolated from boreal lake water columns.</title>
        <authorList>
            <person name="Rissanen A.J."/>
            <person name="Mangayil R."/>
            <person name="Svenning M.M."/>
            <person name="Khanongnuch R."/>
        </authorList>
    </citation>
    <scope>NUCLEOTIDE SEQUENCE</scope>
    <source>
        <strain evidence="2">S2AM</strain>
    </source>
</reference>
<keyword evidence="3" id="KW-1185">Reference proteome</keyword>
<dbReference type="Proteomes" id="UP000676649">
    <property type="component" value="Chromosome"/>
</dbReference>
<dbReference type="EMBL" id="CP073754">
    <property type="protein sequence ID" value="QWF70798.1"/>
    <property type="molecule type" value="Genomic_DNA"/>
</dbReference>
<dbReference type="RefSeq" id="WP_215582235.1">
    <property type="nucleotide sequence ID" value="NZ_CP073754.1"/>
</dbReference>
<evidence type="ECO:0000313" key="2">
    <source>
        <dbReference type="EMBL" id="QWF70798.1"/>
    </source>
</evidence>
<dbReference type="AlphaFoldDB" id="A0A975MMU7"/>
<sequence>MNIEFIDEAQSELHEAFCWYEAQQKQLGVQFLNEFDAAIRRLAAFPESYPLIGNNIRRCLINRFPYGILYGIDANKIIIIAVAHLHRKPSYWLTRL</sequence>
<dbReference type="KEGG" id="mpad:KEF85_16015"/>
<dbReference type="Pfam" id="PF05016">
    <property type="entry name" value="ParE_toxin"/>
    <property type="match status" value="1"/>
</dbReference>
<dbReference type="Gene3D" id="3.30.2310.20">
    <property type="entry name" value="RelE-like"/>
    <property type="match status" value="1"/>
</dbReference>
<accession>A0A975MMU7</accession>
<dbReference type="InterPro" id="IPR007712">
    <property type="entry name" value="RelE/ParE_toxin"/>
</dbReference>
<evidence type="ECO:0000313" key="3">
    <source>
        <dbReference type="Proteomes" id="UP000676649"/>
    </source>
</evidence>
<name>A0A975MMU7_9GAMM</name>
<gene>
    <name evidence="2" type="ORF">KEF85_16015</name>
</gene>
<organism evidence="2 3">
    <name type="scientific">Methylomonas paludis</name>
    <dbReference type="NCBI Taxonomy" id="1173101"/>
    <lineage>
        <taxon>Bacteria</taxon>
        <taxon>Pseudomonadati</taxon>
        <taxon>Pseudomonadota</taxon>
        <taxon>Gammaproteobacteria</taxon>
        <taxon>Methylococcales</taxon>
        <taxon>Methylococcaceae</taxon>
        <taxon>Methylomonas</taxon>
    </lineage>
</organism>
<proteinExistence type="predicted"/>
<dbReference type="InterPro" id="IPR035093">
    <property type="entry name" value="RelE/ParE_toxin_dom_sf"/>
</dbReference>
<protein>
    <submittedName>
        <fullName evidence="2">Type II toxin-antitoxin system RelE/ParE family toxin</fullName>
    </submittedName>
</protein>
<evidence type="ECO:0000256" key="1">
    <source>
        <dbReference type="ARBA" id="ARBA00022649"/>
    </source>
</evidence>